<feature type="transmembrane region" description="Helical" evidence="2">
    <location>
        <begin position="27"/>
        <end position="45"/>
    </location>
</feature>
<sequence length="76" mass="8251">MTVGLNAALWLADVQQKTPPDDKVTPGLIGFLVTFGLVIAVILLIRSMVTHVRRVQYSPDPTRSPEAPKGPDEPQS</sequence>
<evidence type="ECO:0000313" key="4">
    <source>
        <dbReference type="Proteomes" id="UP001612915"/>
    </source>
</evidence>
<gene>
    <name evidence="3" type="ORF">ACIB24_16125</name>
</gene>
<accession>A0ABW8AQF1</accession>
<organism evidence="3 4">
    <name type="scientific">Spongisporangium articulatum</name>
    <dbReference type="NCBI Taxonomy" id="3362603"/>
    <lineage>
        <taxon>Bacteria</taxon>
        <taxon>Bacillati</taxon>
        <taxon>Actinomycetota</taxon>
        <taxon>Actinomycetes</taxon>
        <taxon>Kineosporiales</taxon>
        <taxon>Kineosporiaceae</taxon>
        <taxon>Spongisporangium</taxon>
    </lineage>
</organism>
<keyword evidence="2" id="KW-1133">Transmembrane helix</keyword>
<evidence type="ECO:0000313" key="3">
    <source>
        <dbReference type="EMBL" id="MFI7588598.1"/>
    </source>
</evidence>
<dbReference type="Proteomes" id="UP001612915">
    <property type="component" value="Unassembled WGS sequence"/>
</dbReference>
<keyword evidence="4" id="KW-1185">Reference proteome</keyword>
<proteinExistence type="predicted"/>
<evidence type="ECO:0000256" key="1">
    <source>
        <dbReference type="SAM" id="MobiDB-lite"/>
    </source>
</evidence>
<protein>
    <submittedName>
        <fullName evidence="3">Uncharacterized protein</fullName>
    </submittedName>
</protein>
<keyword evidence="2" id="KW-0472">Membrane</keyword>
<dbReference type="RefSeq" id="WP_398282463.1">
    <property type="nucleotide sequence ID" value="NZ_JBITLV010000005.1"/>
</dbReference>
<evidence type="ECO:0000256" key="2">
    <source>
        <dbReference type="SAM" id="Phobius"/>
    </source>
</evidence>
<dbReference type="EMBL" id="JBITLV010000005">
    <property type="protein sequence ID" value="MFI7588598.1"/>
    <property type="molecule type" value="Genomic_DNA"/>
</dbReference>
<name>A0ABW8AQF1_9ACTN</name>
<feature type="region of interest" description="Disordered" evidence="1">
    <location>
        <begin position="55"/>
        <end position="76"/>
    </location>
</feature>
<reference evidence="3 4" key="1">
    <citation type="submission" date="2024-10" db="EMBL/GenBank/DDBJ databases">
        <title>The Natural Products Discovery Center: Release of the First 8490 Sequenced Strains for Exploring Actinobacteria Biosynthetic Diversity.</title>
        <authorList>
            <person name="Kalkreuter E."/>
            <person name="Kautsar S.A."/>
            <person name="Yang D."/>
            <person name="Bader C.D."/>
            <person name="Teijaro C.N."/>
            <person name="Fluegel L."/>
            <person name="Davis C.M."/>
            <person name="Simpson J.R."/>
            <person name="Lauterbach L."/>
            <person name="Steele A.D."/>
            <person name="Gui C."/>
            <person name="Meng S."/>
            <person name="Li G."/>
            <person name="Viehrig K."/>
            <person name="Ye F."/>
            <person name="Su P."/>
            <person name="Kiefer A.F."/>
            <person name="Nichols A."/>
            <person name="Cepeda A.J."/>
            <person name="Yan W."/>
            <person name="Fan B."/>
            <person name="Jiang Y."/>
            <person name="Adhikari A."/>
            <person name="Zheng C.-J."/>
            <person name="Schuster L."/>
            <person name="Cowan T.M."/>
            <person name="Smanski M.J."/>
            <person name="Chevrette M.G."/>
            <person name="De Carvalho L.P.S."/>
            <person name="Shen B."/>
        </authorList>
    </citation>
    <scope>NUCLEOTIDE SEQUENCE [LARGE SCALE GENOMIC DNA]</scope>
    <source>
        <strain evidence="3 4">NPDC049639</strain>
    </source>
</reference>
<comment type="caution">
    <text evidence="3">The sequence shown here is derived from an EMBL/GenBank/DDBJ whole genome shotgun (WGS) entry which is preliminary data.</text>
</comment>
<keyword evidence="2" id="KW-0812">Transmembrane</keyword>